<evidence type="ECO:0000313" key="10">
    <source>
        <dbReference type="Proteomes" id="UP000054498"/>
    </source>
</evidence>
<keyword evidence="3 8" id="KW-0812">Transmembrane</keyword>
<dbReference type="OrthoDB" id="542959at2759"/>
<dbReference type="Pfam" id="PF04145">
    <property type="entry name" value="Ctr"/>
    <property type="match status" value="2"/>
</dbReference>
<comment type="similarity">
    <text evidence="2">Belongs to the copper transporter (Ctr) (TC 1.A.56) family. SLC31A subfamily.</text>
</comment>
<keyword evidence="10" id="KW-1185">Reference proteome</keyword>
<evidence type="ECO:0000256" key="3">
    <source>
        <dbReference type="ARBA" id="ARBA00022692"/>
    </source>
</evidence>
<sequence>MALCKAMSFMPACSVHEACTAAAPFDDAPLSVNWTSQISPDPKACSPISLVATVCTMDTGMTNMAGCQKHYKPMCRAKGSVVEQCRENQGVAELPTTTTINDAVKQLCTANRSRPGCAACLPSFDAAKTYGSCDLLGTWGGICAAEPTVPQCAKAAALCAKGKAWYFCSGSTPEAFAEAAAASAVNCYETPKDPSCAAFTLPRAEAVADLNSLCSAMHFMTGCSLYKACNATSRPNVGADPTICDPFQQLATVCGRDKGMGGMSGCRAHYAGLCANGSAVRSICEEMDMDGCERCTPAWQQGKTWGGPNCDPFAVYGWLCVQMPDMWQCMGPGRWDEICRKDPTLYVCVGNAPALTDKGWWRPSSGGGGDGPAPAPAPTPAPPPVPSGGGGNEPYKPGPTMKMYFFNQLPFWLLFKEWTPATRGELAGAWFAIFFLGIFYELVQTVKFRVEAAWMAADAKQAELAAAAGDDDGGGPAAGCPCDEASDVVAVRIPISSSGRVMGDVLMSSGGSVTGRGGSGGGQAPQAGSCCGGPGGGGGGLQPVGEGVEGGGGGGCCSSSRPQPAEISALKVPLAPDGLKGGALSSHHHHAHHAKRRGAGAAGAAASAWLARQRRPGGALDASLLGRDAARCVMTFATTALSYLLMLAAMSFHIGIFFAVCSGIAVGSAIFGRYRSFYAVAHHNRDPCGC</sequence>
<keyword evidence="4" id="KW-0813">Transport</keyword>
<evidence type="ECO:0000256" key="2">
    <source>
        <dbReference type="ARBA" id="ARBA00006921"/>
    </source>
</evidence>
<feature type="transmembrane region" description="Helical" evidence="8">
    <location>
        <begin position="641"/>
        <end position="666"/>
    </location>
</feature>
<feature type="compositionally biased region" description="Pro residues" evidence="7">
    <location>
        <begin position="373"/>
        <end position="386"/>
    </location>
</feature>
<evidence type="ECO:0000256" key="6">
    <source>
        <dbReference type="ARBA" id="ARBA00023136"/>
    </source>
</evidence>
<dbReference type="GO" id="GO:0005375">
    <property type="term" value="F:copper ion transmembrane transporter activity"/>
    <property type="evidence" value="ECO:0007669"/>
    <property type="project" value="InterPro"/>
</dbReference>
<feature type="region of interest" description="Disordered" evidence="7">
    <location>
        <begin position="359"/>
        <end position="393"/>
    </location>
</feature>
<keyword evidence="4" id="KW-0187">Copper transport</keyword>
<evidence type="ECO:0000256" key="7">
    <source>
        <dbReference type="SAM" id="MobiDB-lite"/>
    </source>
</evidence>
<dbReference type="Proteomes" id="UP000054498">
    <property type="component" value="Unassembled WGS sequence"/>
</dbReference>
<reference evidence="9 10" key="1">
    <citation type="journal article" date="2013" name="BMC Genomics">
        <title>Reconstruction of the lipid metabolism for the microalga Monoraphidium neglectum from its genome sequence reveals characteristics suitable for biofuel production.</title>
        <authorList>
            <person name="Bogen C."/>
            <person name="Al-Dilaimi A."/>
            <person name="Albersmeier A."/>
            <person name="Wichmann J."/>
            <person name="Grundmann M."/>
            <person name="Rupp O."/>
            <person name="Lauersen K.J."/>
            <person name="Blifernez-Klassen O."/>
            <person name="Kalinowski J."/>
            <person name="Goesmann A."/>
            <person name="Mussgnug J.H."/>
            <person name="Kruse O."/>
        </authorList>
    </citation>
    <scope>NUCLEOTIDE SEQUENCE [LARGE SCALE GENOMIC DNA]</scope>
    <source>
        <strain evidence="9 10">SAG 48.87</strain>
    </source>
</reference>
<gene>
    <name evidence="9" type="ORF">MNEG_0800</name>
</gene>
<evidence type="ECO:0000256" key="8">
    <source>
        <dbReference type="SAM" id="Phobius"/>
    </source>
</evidence>
<keyword evidence="4" id="KW-0406">Ion transport</keyword>
<evidence type="ECO:0000313" key="9">
    <source>
        <dbReference type="EMBL" id="KIZ07153.1"/>
    </source>
</evidence>
<dbReference type="EMBL" id="KK100289">
    <property type="protein sequence ID" value="KIZ07153.1"/>
    <property type="molecule type" value="Genomic_DNA"/>
</dbReference>
<dbReference type="KEGG" id="mng:MNEG_0800"/>
<evidence type="ECO:0000256" key="1">
    <source>
        <dbReference type="ARBA" id="ARBA00004370"/>
    </source>
</evidence>
<evidence type="ECO:0000256" key="5">
    <source>
        <dbReference type="ARBA" id="ARBA00022989"/>
    </source>
</evidence>
<organism evidence="9 10">
    <name type="scientific">Monoraphidium neglectum</name>
    <dbReference type="NCBI Taxonomy" id="145388"/>
    <lineage>
        <taxon>Eukaryota</taxon>
        <taxon>Viridiplantae</taxon>
        <taxon>Chlorophyta</taxon>
        <taxon>core chlorophytes</taxon>
        <taxon>Chlorophyceae</taxon>
        <taxon>CS clade</taxon>
        <taxon>Sphaeropleales</taxon>
        <taxon>Selenastraceae</taxon>
        <taxon>Monoraphidium</taxon>
    </lineage>
</organism>
<keyword evidence="4" id="KW-0186">Copper</keyword>
<keyword evidence="5 8" id="KW-1133">Transmembrane helix</keyword>
<dbReference type="PANTHER" id="PTHR12483">
    <property type="entry name" value="SOLUTE CARRIER FAMILY 31 COPPER TRANSPORTERS"/>
    <property type="match status" value="1"/>
</dbReference>
<comment type="subcellular location">
    <subcellularLocation>
        <location evidence="1">Membrane</location>
    </subcellularLocation>
</comment>
<dbReference type="InterPro" id="IPR007274">
    <property type="entry name" value="Cop_transporter"/>
</dbReference>
<proteinExistence type="inferred from homology"/>
<dbReference type="GO" id="GO:0016020">
    <property type="term" value="C:membrane"/>
    <property type="evidence" value="ECO:0007669"/>
    <property type="project" value="UniProtKB-SubCell"/>
</dbReference>
<dbReference type="RefSeq" id="XP_013906172.1">
    <property type="nucleotide sequence ID" value="XM_014050718.1"/>
</dbReference>
<evidence type="ECO:0000256" key="4">
    <source>
        <dbReference type="ARBA" id="ARBA00022796"/>
    </source>
</evidence>
<protein>
    <submittedName>
        <fullName evidence="9">Protein P80</fullName>
    </submittedName>
</protein>
<name>A0A0D2KA71_9CHLO</name>
<accession>A0A0D2KA71</accession>
<dbReference type="STRING" id="145388.A0A0D2KA71"/>
<dbReference type="GeneID" id="25726918"/>
<keyword evidence="6 8" id="KW-0472">Membrane</keyword>
<dbReference type="AlphaFoldDB" id="A0A0D2KA71"/>